<dbReference type="InterPro" id="IPR003123">
    <property type="entry name" value="VPS9"/>
</dbReference>
<feature type="domain" description="VPS9" evidence="2">
    <location>
        <begin position="1"/>
        <end position="92"/>
    </location>
</feature>
<dbReference type="PANTHER" id="PTHR23101:SF25">
    <property type="entry name" value="GTPASE-ACTIVATING PROTEIN AND VPS9 DOMAIN-CONTAINING PROTEIN 1"/>
    <property type="match status" value="1"/>
</dbReference>
<dbReference type="InterPro" id="IPR037191">
    <property type="entry name" value="VPS9_dom_sf"/>
</dbReference>
<dbReference type="GO" id="GO:0005829">
    <property type="term" value="C:cytosol"/>
    <property type="evidence" value="ECO:0007669"/>
    <property type="project" value="TreeGrafter"/>
</dbReference>
<organism evidence="3 4">
    <name type="scientific">Actinidia rufa</name>
    <dbReference type="NCBI Taxonomy" id="165716"/>
    <lineage>
        <taxon>Eukaryota</taxon>
        <taxon>Viridiplantae</taxon>
        <taxon>Streptophyta</taxon>
        <taxon>Embryophyta</taxon>
        <taxon>Tracheophyta</taxon>
        <taxon>Spermatophyta</taxon>
        <taxon>Magnoliopsida</taxon>
        <taxon>eudicotyledons</taxon>
        <taxon>Gunneridae</taxon>
        <taxon>Pentapetalae</taxon>
        <taxon>asterids</taxon>
        <taxon>Ericales</taxon>
        <taxon>Actinidiaceae</taxon>
        <taxon>Actinidia</taxon>
    </lineage>
</organism>
<evidence type="ECO:0000259" key="2">
    <source>
        <dbReference type="PROSITE" id="PS51205"/>
    </source>
</evidence>
<reference evidence="4" key="1">
    <citation type="submission" date="2019-07" db="EMBL/GenBank/DDBJ databases">
        <title>De Novo Assembly of kiwifruit Actinidia rufa.</title>
        <authorList>
            <person name="Sugita-Konishi S."/>
            <person name="Sato K."/>
            <person name="Mori E."/>
            <person name="Abe Y."/>
            <person name="Kisaki G."/>
            <person name="Hamano K."/>
            <person name="Suezawa K."/>
            <person name="Otani M."/>
            <person name="Fukuda T."/>
            <person name="Manabe T."/>
            <person name="Gomi K."/>
            <person name="Tabuchi M."/>
            <person name="Akimitsu K."/>
            <person name="Kataoka I."/>
        </authorList>
    </citation>
    <scope>NUCLEOTIDE SEQUENCE [LARGE SCALE GENOMIC DNA]</scope>
    <source>
        <strain evidence="4">cv. Fuchu</strain>
    </source>
</reference>
<dbReference type="Pfam" id="PF02204">
    <property type="entry name" value="VPS9"/>
    <property type="match status" value="1"/>
</dbReference>
<keyword evidence="4" id="KW-1185">Reference proteome</keyword>
<dbReference type="GO" id="GO:0031267">
    <property type="term" value="F:small GTPase binding"/>
    <property type="evidence" value="ECO:0007669"/>
    <property type="project" value="TreeGrafter"/>
</dbReference>
<evidence type="ECO:0000313" key="3">
    <source>
        <dbReference type="EMBL" id="GFS41836.1"/>
    </source>
</evidence>
<feature type="region of interest" description="Disordered" evidence="1">
    <location>
        <begin position="262"/>
        <end position="287"/>
    </location>
</feature>
<feature type="compositionally biased region" description="Polar residues" evidence="1">
    <location>
        <begin position="140"/>
        <end position="163"/>
    </location>
</feature>
<feature type="compositionally biased region" description="Polar residues" evidence="1">
    <location>
        <begin position="120"/>
        <end position="132"/>
    </location>
</feature>
<dbReference type="InterPro" id="IPR045046">
    <property type="entry name" value="Vps9-like"/>
</dbReference>
<evidence type="ECO:0000313" key="4">
    <source>
        <dbReference type="Proteomes" id="UP000585474"/>
    </source>
</evidence>
<dbReference type="PROSITE" id="PS51205">
    <property type="entry name" value="VPS9"/>
    <property type="match status" value="1"/>
</dbReference>
<dbReference type="Gene3D" id="1.20.1050.80">
    <property type="entry name" value="VPS9 domain"/>
    <property type="match status" value="1"/>
</dbReference>
<dbReference type="GO" id="GO:0030139">
    <property type="term" value="C:endocytic vesicle"/>
    <property type="evidence" value="ECO:0007669"/>
    <property type="project" value="TreeGrafter"/>
</dbReference>
<dbReference type="SUPFAM" id="SSF109993">
    <property type="entry name" value="VPS9 domain"/>
    <property type="match status" value="1"/>
</dbReference>
<accession>A0A7J0DTJ1</accession>
<name>A0A7J0DTJ1_9ERIC</name>
<dbReference type="AlphaFoldDB" id="A0A7J0DTJ1"/>
<evidence type="ECO:0000256" key="1">
    <source>
        <dbReference type="SAM" id="MobiDB-lite"/>
    </source>
</evidence>
<dbReference type="EMBL" id="BJWL01000386">
    <property type="protein sequence ID" value="GFS41836.1"/>
    <property type="molecule type" value="Genomic_DNA"/>
</dbReference>
<proteinExistence type="predicted"/>
<comment type="caution">
    <text evidence="3">The sequence shown here is derived from an EMBL/GenBank/DDBJ whole genome shotgun (WGS) entry which is preliminary data.</text>
</comment>
<gene>
    <name evidence="3" type="ORF">Acr_00g0076580</name>
</gene>
<dbReference type="GO" id="GO:0005085">
    <property type="term" value="F:guanyl-nucleotide exchange factor activity"/>
    <property type="evidence" value="ECO:0007669"/>
    <property type="project" value="InterPro"/>
</dbReference>
<dbReference type="Proteomes" id="UP000585474">
    <property type="component" value="Unassembled WGS sequence"/>
</dbReference>
<sequence>MEAHTGAGDSIEAVAEALLHQKRLPKGHIRLLEVAECPRGCNEANPPQLHSNLLYIQRYRRQSRLVSETAYFFTNILSAESFILNIDAKALSMEEAEYENNMESARALLSGLSADSDDLPSQSDRSLVSNAESAEPKQHALNTNKHQDPLVQSQFPRGSSETKLVNKDEASGKDQQLLYKVPSISDLENSGASMLMKEDQASRIFQDFPYLFSQAGDLTVNDVESLLNNYKHLVFKYVCLSKGMGIETPPPPLSISQTQFRHQDENVKESEDTKALESKKETNKDMGIGIENSEYKILQDEAAVSQGEGNDEISHR</sequence>
<feature type="compositionally biased region" description="Basic and acidic residues" evidence="1">
    <location>
        <begin position="262"/>
        <end position="284"/>
    </location>
</feature>
<feature type="region of interest" description="Disordered" evidence="1">
    <location>
        <begin position="113"/>
        <end position="171"/>
    </location>
</feature>
<dbReference type="OrthoDB" id="300289at2759"/>
<dbReference type="PANTHER" id="PTHR23101">
    <property type="entry name" value="RAB GDP/GTP EXCHANGE FACTOR"/>
    <property type="match status" value="1"/>
</dbReference>
<protein>
    <submittedName>
        <fullName evidence="3">Vacuolar sorting protein 9 (VPS9) domain-containing protein</fullName>
    </submittedName>
</protein>
<dbReference type="GO" id="GO:0016192">
    <property type="term" value="P:vesicle-mediated transport"/>
    <property type="evidence" value="ECO:0007669"/>
    <property type="project" value="InterPro"/>
</dbReference>